<gene>
    <name evidence="1" type="ORF">REISMN_08155</name>
</gene>
<reference evidence="1 2" key="1">
    <citation type="submission" date="2014-02" db="EMBL/GenBank/DDBJ databases">
        <title>Draft genome sequence of Rickettsia buchneri sp. nov. ISO7T.</title>
        <authorList>
            <person name="Felsheim R.F."/>
            <person name="Kurtti T.J."/>
            <person name="Munderloh U.G."/>
        </authorList>
    </citation>
    <scope>NUCLEOTIDE SEQUENCE [LARGE SCALE GENOMIC DNA]</scope>
    <source>
        <strain evidence="2">ISO7</strain>
        <plasmid evidence="1">pREISMN_1</plasmid>
    </source>
</reference>
<dbReference type="AlphaFoldDB" id="A0A8E0WKK4"/>
<evidence type="ECO:0000313" key="2">
    <source>
        <dbReference type="Proteomes" id="UP000027161"/>
    </source>
</evidence>
<protein>
    <recommendedName>
        <fullName evidence="3">Conjugative transfer protein TraV</fullName>
    </recommendedName>
</protein>
<evidence type="ECO:0000313" key="1">
    <source>
        <dbReference type="EMBL" id="KDO02229.1"/>
    </source>
</evidence>
<organism evidence="1 2">
    <name type="scientific">Rickettsia tamurae subsp. buchneri</name>
    <dbReference type="NCBI Taxonomy" id="1462938"/>
    <lineage>
        <taxon>Bacteria</taxon>
        <taxon>Pseudomonadati</taxon>
        <taxon>Pseudomonadota</taxon>
        <taxon>Alphaproteobacteria</taxon>
        <taxon>Rickettsiales</taxon>
        <taxon>Rickettsiaceae</taxon>
        <taxon>Rickettsieae</taxon>
        <taxon>Rickettsia</taxon>
        <taxon>spotted fever group</taxon>
    </lineage>
</organism>
<keyword evidence="2" id="KW-1185">Reference proteome</keyword>
<keyword evidence="1" id="KW-0614">Plasmid</keyword>
<name>A0A8E0WKK4_9RICK</name>
<sequence>MHQKYIAILLTSIILSSCKIMPYQSHFDCPIPDGLKCKSLYEVNKLADQGIFEPERDQTLNQCCRIKRGE</sequence>
<dbReference type="RefSeq" id="WP_008581365.1">
    <property type="nucleotide sequence ID" value="NZ_JFKF01000199.1"/>
</dbReference>
<dbReference type="Proteomes" id="UP000027161">
    <property type="component" value="Unassembled WGS sequence"/>
</dbReference>
<evidence type="ECO:0008006" key="3">
    <source>
        <dbReference type="Google" id="ProtNLM"/>
    </source>
</evidence>
<geneLocation type="plasmid" evidence="1">
    <name>pREISMN_1</name>
</geneLocation>
<comment type="caution">
    <text evidence="1">The sequence shown here is derived from an EMBL/GenBank/DDBJ whole genome shotgun (WGS) entry which is preliminary data.</text>
</comment>
<proteinExistence type="predicted"/>
<dbReference type="EMBL" id="JFKF01000199">
    <property type="protein sequence ID" value="KDO02229.1"/>
    <property type="molecule type" value="Genomic_DNA"/>
</dbReference>
<accession>A0A8E0WKK4</accession>
<dbReference type="PROSITE" id="PS51257">
    <property type="entry name" value="PROKAR_LIPOPROTEIN"/>
    <property type="match status" value="1"/>
</dbReference>